<gene>
    <name evidence="7" type="ORF">G2W53_016917</name>
</gene>
<dbReference type="GO" id="GO:0031640">
    <property type="term" value="P:killing of cells of another organism"/>
    <property type="evidence" value="ECO:0007669"/>
    <property type="project" value="UniProtKB-KW"/>
</dbReference>
<evidence type="ECO:0000256" key="4">
    <source>
        <dbReference type="ARBA" id="ARBA00022821"/>
    </source>
</evidence>
<keyword evidence="8" id="KW-1185">Reference proteome</keyword>
<sequence length="77" mass="7974">MATRVSQSNLLAGLLITCFLLVLASEEANGFTDPGIVCQGACSSSQNCQQLCVGKGFPGGACIGFRGDQPQCCCKKK</sequence>
<keyword evidence="3" id="KW-0295">Fungicide</keyword>
<accession>A0A834WLX7</accession>
<evidence type="ECO:0000256" key="6">
    <source>
        <dbReference type="SAM" id="SignalP"/>
    </source>
</evidence>
<dbReference type="InterPro" id="IPR036574">
    <property type="entry name" value="Scorpion_toxin-like_sf"/>
</dbReference>
<keyword evidence="6" id="KW-0732">Signal</keyword>
<comment type="caution">
    <text evidence="7">The sequence shown here is derived from an EMBL/GenBank/DDBJ whole genome shotgun (WGS) entry which is preliminary data.</text>
</comment>
<protein>
    <submittedName>
        <fullName evidence="7">Defensin-like protein 75</fullName>
    </submittedName>
</protein>
<keyword evidence="2" id="KW-0929">Antimicrobial</keyword>
<dbReference type="AlphaFoldDB" id="A0A834WLX7"/>
<feature type="signal peptide" evidence="6">
    <location>
        <begin position="1"/>
        <end position="30"/>
    </location>
</feature>
<keyword evidence="5" id="KW-1015">Disulfide bond</keyword>
<evidence type="ECO:0000256" key="5">
    <source>
        <dbReference type="ARBA" id="ARBA00023157"/>
    </source>
</evidence>
<evidence type="ECO:0000313" key="8">
    <source>
        <dbReference type="Proteomes" id="UP000634136"/>
    </source>
</evidence>
<organism evidence="7 8">
    <name type="scientific">Senna tora</name>
    <dbReference type="NCBI Taxonomy" id="362788"/>
    <lineage>
        <taxon>Eukaryota</taxon>
        <taxon>Viridiplantae</taxon>
        <taxon>Streptophyta</taxon>
        <taxon>Embryophyta</taxon>
        <taxon>Tracheophyta</taxon>
        <taxon>Spermatophyta</taxon>
        <taxon>Magnoliopsida</taxon>
        <taxon>eudicotyledons</taxon>
        <taxon>Gunneridae</taxon>
        <taxon>Pentapetalae</taxon>
        <taxon>rosids</taxon>
        <taxon>fabids</taxon>
        <taxon>Fabales</taxon>
        <taxon>Fabaceae</taxon>
        <taxon>Caesalpinioideae</taxon>
        <taxon>Cassia clade</taxon>
        <taxon>Senna</taxon>
    </lineage>
</organism>
<keyword evidence="4" id="KW-0611">Plant defense</keyword>
<dbReference type="SUPFAM" id="SSF57095">
    <property type="entry name" value="Scorpion toxin-like"/>
    <property type="match status" value="1"/>
</dbReference>
<evidence type="ECO:0000256" key="3">
    <source>
        <dbReference type="ARBA" id="ARBA00022577"/>
    </source>
</evidence>
<feature type="chain" id="PRO_5032971285" evidence="6">
    <location>
        <begin position="31"/>
        <end position="77"/>
    </location>
</feature>
<evidence type="ECO:0000313" key="7">
    <source>
        <dbReference type="EMBL" id="KAF7825753.1"/>
    </source>
</evidence>
<evidence type="ECO:0000256" key="2">
    <source>
        <dbReference type="ARBA" id="ARBA00022529"/>
    </source>
</evidence>
<proteinExistence type="inferred from homology"/>
<reference evidence="7" key="1">
    <citation type="submission" date="2020-09" db="EMBL/GenBank/DDBJ databases">
        <title>Genome-Enabled Discovery of Anthraquinone Biosynthesis in Senna tora.</title>
        <authorList>
            <person name="Kang S.-H."/>
            <person name="Pandey R.P."/>
            <person name="Lee C.-M."/>
            <person name="Sim J.-S."/>
            <person name="Jeong J.-T."/>
            <person name="Choi B.-S."/>
            <person name="Jung M."/>
            <person name="Ginzburg D."/>
            <person name="Zhao K."/>
            <person name="Won S.Y."/>
            <person name="Oh T.-J."/>
            <person name="Yu Y."/>
            <person name="Kim N.-H."/>
            <person name="Lee O.R."/>
            <person name="Lee T.-H."/>
            <person name="Bashyal P."/>
            <person name="Kim T.-S."/>
            <person name="Lee W.-H."/>
            <person name="Kawkins C."/>
            <person name="Kim C.-K."/>
            <person name="Kim J.S."/>
            <person name="Ahn B.O."/>
            <person name="Rhee S.Y."/>
            <person name="Sohng J.K."/>
        </authorList>
    </citation>
    <scope>NUCLEOTIDE SEQUENCE</scope>
    <source>
        <tissue evidence="7">Leaf</tissue>
    </source>
</reference>
<dbReference type="Proteomes" id="UP000634136">
    <property type="component" value="Unassembled WGS sequence"/>
</dbReference>
<dbReference type="OrthoDB" id="1450348at2759"/>
<evidence type="ECO:0000256" key="1">
    <source>
        <dbReference type="ARBA" id="ARBA00006722"/>
    </source>
</evidence>
<comment type="similarity">
    <text evidence="1">Belongs to the DEFL family.</text>
</comment>
<dbReference type="EMBL" id="JAAIUW010000006">
    <property type="protein sequence ID" value="KAF7825753.1"/>
    <property type="molecule type" value="Genomic_DNA"/>
</dbReference>
<dbReference type="Gene3D" id="3.30.30.10">
    <property type="entry name" value="Knottin, scorpion toxin-like"/>
    <property type="match status" value="1"/>
</dbReference>
<dbReference type="Pfam" id="PF25052">
    <property type="entry name" value="AtDEF-like"/>
    <property type="match status" value="1"/>
</dbReference>
<dbReference type="InterPro" id="IPR010851">
    <property type="entry name" value="DEFL"/>
</dbReference>
<dbReference type="GO" id="GO:0050832">
    <property type="term" value="P:defense response to fungus"/>
    <property type="evidence" value="ECO:0007669"/>
    <property type="project" value="UniProtKB-KW"/>
</dbReference>
<name>A0A834WLX7_9FABA</name>